<evidence type="ECO:0000313" key="5">
    <source>
        <dbReference type="Proteomes" id="UP000268192"/>
    </source>
</evidence>
<sequence>MNQGNGGLLALCGLLGVIAFGVLFVAPRFLEPATEQAVVEETAVEEAAGLPETAPAVTASEPSGGDQTAEGRQDRTAADEDAASQAPAVADQQTPPTDEAAGTPAAIDEMTQAPTPAEPAVEADAQASDEASETAADVSTDPSEPGFDLLRVEPDGSTVIAGRAEPGTRVDVMNGEDVVASADVGPSGDFAAVFDEPLEPGDYQLTLRVTGDDQPEVFSEEVATISIPRDGGSELLAMVTRPGEASRIVNAPNSGGEAMPQASNDVSLAPAAETNAAESQETATPTADAAGEMAQQEEDAASAAEVPADSAESAPAASDAQADVAALAPEPEQEAAQAPAATTAQVRIDAVEVEDERLFVAGSSPRGTEVRVYADDQLIGDDRANSEGRFLVEGRMALSVGEHTIRADLVDPSGTVVARALVPFDRPEGGMAAAIAAAEAPSVNDDIAVVTDPSPPAVETSEDRLAAAAPDEAATGGETTAPGRTDRVAATGPAASAPGTSAPQAAVEAPSSEDPAISGDTSPAFSPAGEADTASSEAPVPAETETAAAQPADEPVTVTQEALTPSPASVIIRRGDTLWQISRRVYGQGVRYTTIYLANQQQIANPDRILPGQIFSVPDEALENAEQLHRDRLRAD</sequence>
<dbReference type="Pfam" id="PF01476">
    <property type="entry name" value="LysM"/>
    <property type="match status" value="1"/>
</dbReference>
<evidence type="ECO:0000256" key="1">
    <source>
        <dbReference type="SAM" id="MobiDB-lite"/>
    </source>
</evidence>
<feature type="compositionally biased region" description="Low complexity" evidence="1">
    <location>
        <begin position="466"/>
        <end position="506"/>
    </location>
</feature>
<name>A0A3S9B6C3_9HYPH</name>
<feature type="compositionally biased region" description="Low complexity" evidence="1">
    <location>
        <begin position="537"/>
        <end position="555"/>
    </location>
</feature>
<feature type="compositionally biased region" description="Low complexity" evidence="1">
    <location>
        <begin position="301"/>
        <end position="344"/>
    </location>
</feature>
<gene>
    <name evidence="4" type="ORF">D5400_15400</name>
</gene>
<feature type="compositionally biased region" description="Low complexity" evidence="1">
    <location>
        <begin position="83"/>
        <end position="93"/>
    </location>
</feature>
<dbReference type="InterPro" id="IPR036779">
    <property type="entry name" value="LysM_dom_sf"/>
</dbReference>
<dbReference type="OrthoDB" id="370541at2"/>
<evidence type="ECO:0000313" key="4">
    <source>
        <dbReference type="EMBL" id="AZN72467.1"/>
    </source>
</evidence>
<keyword evidence="2" id="KW-0472">Membrane</keyword>
<dbReference type="EMBL" id="CP032509">
    <property type="protein sequence ID" value="AZN72467.1"/>
    <property type="molecule type" value="Genomic_DNA"/>
</dbReference>
<keyword evidence="2" id="KW-1133">Transmembrane helix</keyword>
<evidence type="ECO:0000259" key="3">
    <source>
        <dbReference type="PROSITE" id="PS51782"/>
    </source>
</evidence>
<dbReference type="SUPFAM" id="SSF54106">
    <property type="entry name" value="LysM domain"/>
    <property type="match status" value="1"/>
</dbReference>
<dbReference type="AlphaFoldDB" id="A0A3S9B6C3"/>
<keyword evidence="5" id="KW-1185">Reference proteome</keyword>
<dbReference type="KEGG" id="abaw:D5400_15400"/>
<feature type="domain" description="LysM" evidence="3">
    <location>
        <begin position="568"/>
        <end position="617"/>
    </location>
</feature>
<dbReference type="InterPro" id="IPR018392">
    <property type="entry name" value="LysM"/>
</dbReference>
<dbReference type="PROSITE" id="PS51782">
    <property type="entry name" value="LYSM"/>
    <property type="match status" value="1"/>
</dbReference>
<feature type="region of interest" description="Disordered" evidence="1">
    <location>
        <begin position="247"/>
        <end position="344"/>
    </location>
</feature>
<dbReference type="PANTHER" id="PTHR34700:SF4">
    <property type="entry name" value="PHAGE-LIKE ELEMENT PBSX PROTEIN XKDP"/>
    <property type="match status" value="1"/>
</dbReference>
<protein>
    <submittedName>
        <fullName evidence="4">LysM peptidoglycan-binding domain-containing protein</fullName>
    </submittedName>
</protein>
<organism evidence="4 5">
    <name type="scientific">Georhizobium profundi</name>
    <dbReference type="NCBI Taxonomy" id="2341112"/>
    <lineage>
        <taxon>Bacteria</taxon>
        <taxon>Pseudomonadati</taxon>
        <taxon>Pseudomonadota</taxon>
        <taxon>Alphaproteobacteria</taxon>
        <taxon>Hyphomicrobiales</taxon>
        <taxon>Rhizobiaceae</taxon>
        <taxon>Georhizobium</taxon>
    </lineage>
</organism>
<dbReference type="InterPro" id="IPR052196">
    <property type="entry name" value="Bact_Kbp"/>
</dbReference>
<dbReference type="Proteomes" id="UP000268192">
    <property type="component" value="Chromosome"/>
</dbReference>
<proteinExistence type="predicted"/>
<feature type="region of interest" description="Disordered" evidence="1">
    <location>
        <begin position="441"/>
        <end position="562"/>
    </location>
</feature>
<reference evidence="4 5" key="1">
    <citation type="submission" date="2018-09" db="EMBL/GenBank/DDBJ databases">
        <title>Marinorhizobium profundi gen. nov., sp. nov., isolated from a deep-sea sediment sample from the New Britain Trench and proposal of Marinorhizobiaceae fam. nov. in the order Rhizobiales of the class Alphaproteobacteria.</title>
        <authorList>
            <person name="Cao J."/>
        </authorList>
    </citation>
    <scope>NUCLEOTIDE SEQUENCE [LARGE SCALE GENOMIC DNA]</scope>
    <source>
        <strain evidence="4 5">WS11</strain>
    </source>
</reference>
<dbReference type="CDD" id="cd00118">
    <property type="entry name" value="LysM"/>
    <property type="match status" value="1"/>
</dbReference>
<dbReference type="SMART" id="SM00257">
    <property type="entry name" value="LysM"/>
    <property type="match status" value="1"/>
</dbReference>
<dbReference type="PANTHER" id="PTHR34700">
    <property type="entry name" value="POTASSIUM BINDING PROTEIN KBP"/>
    <property type="match status" value="1"/>
</dbReference>
<dbReference type="Gene3D" id="3.10.350.10">
    <property type="entry name" value="LysM domain"/>
    <property type="match status" value="1"/>
</dbReference>
<dbReference type="RefSeq" id="WP_126010794.1">
    <property type="nucleotide sequence ID" value="NZ_CP032509.1"/>
</dbReference>
<keyword evidence="2" id="KW-0812">Transmembrane</keyword>
<feature type="compositionally biased region" description="Basic and acidic residues" evidence="1">
    <location>
        <begin position="69"/>
        <end position="78"/>
    </location>
</feature>
<feature type="compositionally biased region" description="Polar residues" evidence="1">
    <location>
        <begin position="276"/>
        <end position="285"/>
    </location>
</feature>
<feature type="transmembrane region" description="Helical" evidence="2">
    <location>
        <begin position="7"/>
        <end position="26"/>
    </location>
</feature>
<accession>A0A3S9B6C3</accession>
<evidence type="ECO:0000256" key="2">
    <source>
        <dbReference type="SAM" id="Phobius"/>
    </source>
</evidence>
<feature type="region of interest" description="Disordered" evidence="1">
    <location>
        <begin position="46"/>
        <end position="152"/>
    </location>
</feature>
<feature type="compositionally biased region" description="Low complexity" evidence="1">
    <location>
        <begin position="120"/>
        <end position="139"/>
    </location>
</feature>